<feature type="transmembrane region" description="Helical" evidence="7">
    <location>
        <begin position="161"/>
        <end position="181"/>
    </location>
</feature>
<dbReference type="FunFam" id="1.20.1250.20:FF:000066">
    <property type="entry name" value="Uncharacterized MFS-type transporter YcaD"/>
    <property type="match status" value="1"/>
</dbReference>
<feature type="transmembrane region" description="Helical" evidence="7">
    <location>
        <begin position="237"/>
        <end position="255"/>
    </location>
</feature>
<dbReference type="PANTHER" id="PTHR23521:SF2">
    <property type="entry name" value="TRANSPORTER MFS SUPERFAMILY"/>
    <property type="match status" value="1"/>
</dbReference>
<dbReference type="PROSITE" id="PS50850">
    <property type="entry name" value="MFS"/>
    <property type="match status" value="1"/>
</dbReference>
<dbReference type="Proteomes" id="UP000251197">
    <property type="component" value="Unassembled WGS sequence"/>
</dbReference>
<feature type="transmembrane region" description="Helical" evidence="7">
    <location>
        <begin position="47"/>
        <end position="65"/>
    </location>
</feature>
<dbReference type="AlphaFoldDB" id="A0A2X2V3U8"/>
<evidence type="ECO:0000256" key="1">
    <source>
        <dbReference type="ARBA" id="ARBA00022448"/>
    </source>
</evidence>
<keyword evidence="2" id="KW-1003">Cell membrane</keyword>
<dbReference type="InterPro" id="IPR011701">
    <property type="entry name" value="MFS"/>
</dbReference>
<keyword evidence="6 7" id="KW-0472">Membrane</keyword>
<dbReference type="Gene3D" id="1.20.1250.20">
    <property type="entry name" value="MFS general substrate transporter like domains"/>
    <property type="match status" value="1"/>
</dbReference>
<organism evidence="9 10">
    <name type="scientific">Cedecea neteri</name>
    <dbReference type="NCBI Taxonomy" id="158822"/>
    <lineage>
        <taxon>Bacteria</taxon>
        <taxon>Pseudomonadati</taxon>
        <taxon>Pseudomonadota</taxon>
        <taxon>Gammaproteobacteria</taxon>
        <taxon>Enterobacterales</taxon>
        <taxon>Enterobacteriaceae</taxon>
        <taxon>Cedecea</taxon>
    </lineage>
</organism>
<dbReference type="NCBIfam" id="NF002962">
    <property type="entry name" value="PRK03633.1"/>
    <property type="match status" value="1"/>
</dbReference>
<feature type="domain" description="Major facilitator superfamily (MFS) profile" evidence="8">
    <location>
        <begin position="7"/>
        <end position="260"/>
    </location>
</feature>
<proteinExistence type="predicted"/>
<dbReference type="GO" id="GO:0005886">
    <property type="term" value="C:plasma membrane"/>
    <property type="evidence" value="ECO:0007669"/>
    <property type="project" value="TreeGrafter"/>
</dbReference>
<evidence type="ECO:0000256" key="5">
    <source>
        <dbReference type="ARBA" id="ARBA00022989"/>
    </source>
</evidence>
<feature type="transmembrane region" description="Helical" evidence="7">
    <location>
        <begin position="98"/>
        <end position="119"/>
    </location>
</feature>
<feature type="transmembrane region" description="Helical" evidence="7">
    <location>
        <begin position="131"/>
        <end position="149"/>
    </location>
</feature>
<evidence type="ECO:0000256" key="2">
    <source>
        <dbReference type="ARBA" id="ARBA00022475"/>
    </source>
</evidence>
<protein>
    <submittedName>
        <fullName evidence="9">Uncharacterized MFS-type transporter ycaD</fullName>
    </submittedName>
</protein>
<keyword evidence="4 7" id="KW-0812">Transmembrane</keyword>
<name>A0A2X2V3U8_9ENTR</name>
<feature type="transmembrane region" description="Helical" evidence="7">
    <location>
        <begin position="202"/>
        <end position="225"/>
    </location>
</feature>
<dbReference type="SUPFAM" id="SSF103473">
    <property type="entry name" value="MFS general substrate transporter"/>
    <property type="match status" value="1"/>
</dbReference>
<dbReference type="PANTHER" id="PTHR23521">
    <property type="entry name" value="TRANSPORTER MFS SUPERFAMILY"/>
    <property type="match status" value="1"/>
</dbReference>
<evidence type="ECO:0000259" key="8">
    <source>
        <dbReference type="PROSITE" id="PS50850"/>
    </source>
</evidence>
<dbReference type="InterPro" id="IPR020846">
    <property type="entry name" value="MFS_dom"/>
</dbReference>
<dbReference type="Pfam" id="PF07690">
    <property type="entry name" value="MFS_1"/>
    <property type="match status" value="1"/>
</dbReference>
<evidence type="ECO:0000256" key="7">
    <source>
        <dbReference type="SAM" id="Phobius"/>
    </source>
</evidence>
<evidence type="ECO:0000256" key="3">
    <source>
        <dbReference type="ARBA" id="ARBA00022519"/>
    </source>
</evidence>
<accession>A0A2X2V3U8</accession>
<sequence>MTTYTRPVLLLLCGLLLLTLAMAVLNTLVPLWLAHDNLPTWQVGMVGSAYFTGNLVGTLITGWVIKRHGFNRSYYFASIIFAVGCVGLGLMVGFWSWMVWRFVAGVGCAMIWVVVESALMCSGTSRNRGRLLAAYMTVYYIGMVVGQLMVSKLSTELMSVLPWATALVLAAILPLLFAHIVSDGDEHRDNTPVWPMLRLRQARLGVNGCIMSGIVLGSLYGLMPLYLNHQGVSDSGIGFWMALMISAGIVGQWPMGASGG</sequence>
<keyword evidence="3" id="KW-0997">Cell inner membrane</keyword>
<evidence type="ECO:0000313" key="10">
    <source>
        <dbReference type="Proteomes" id="UP000251197"/>
    </source>
</evidence>
<evidence type="ECO:0000256" key="4">
    <source>
        <dbReference type="ARBA" id="ARBA00022692"/>
    </source>
</evidence>
<dbReference type="STRING" id="158822.LH23_12725"/>
<evidence type="ECO:0000256" key="6">
    <source>
        <dbReference type="ARBA" id="ARBA00023136"/>
    </source>
</evidence>
<reference evidence="9 10" key="1">
    <citation type="submission" date="2018-06" db="EMBL/GenBank/DDBJ databases">
        <authorList>
            <consortium name="Pathogen Informatics"/>
            <person name="Doyle S."/>
        </authorList>
    </citation>
    <scope>NUCLEOTIDE SEQUENCE [LARGE SCALE GENOMIC DNA]</scope>
    <source>
        <strain evidence="9 10">NCTC12120</strain>
    </source>
</reference>
<evidence type="ECO:0000313" key="9">
    <source>
        <dbReference type="EMBL" id="SQA96369.1"/>
    </source>
</evidence>
<dbReference type="GO" id="GO:0022857">
    <property type="term" value="F:transmembrane transporter activity"/>
    <property type="evidence" value="ECO:0007669"/>
    <property type="project" value="InterPro"/>
</dbReference>
<feature type="transmembrane region" description="Helical" evidence="7">
    <location>
        <begin position="74"/>
        <end position="92"/>
    </location>
</feature>
<dbReference type="InterPro" id="IPR036259">
    <property type="entry name" value="MFS_trans_sf"/>
</dbReference>
<keyword evidence="5 7" id="KW-1133">Transmembrane helix</keyword>
<gene>
    <name evidence="9" type="primary">ycaD_2</name>
    <name evidence="9" type="ORF">NCTC12120_00124</name>
</gene>
<keyword evidence="1" id="KW-0813">Transport</keyword>
<dbReference type="EMBL" id="UAVU01000003">
    <property type="protein sequence ID" value="SQA96369.1"/>
    <property type="molecule type" value="Genomic_DNA"/>
</dbReference>